<evidence type="ECO:0000313" key="2">
    <source>
        <dbReference type="EMBL" id="BAD42094.1"/>
    </source>
</evidence>
<organism evidence="2 3">
    <name type="scientific">Symbiobacterium thermophilum (strain DSM 24528 / JCM 14929 / IAM 14863 / T)</name>
    <dbReference type="NCBI Taxonomy" id="292459"/>
    <lineage>
        <taxon>Bacteria</taxon>
        <taxon>Bacillati</taxon>
        <taxon>Bacillota</taxon>
        <taxon>Clostridia</taxon>
        <taxon>Eubacteriales</taxon>
        <taxon>Symbiobacteriaceae</taxon>
        <taxon>Symbiobacterium</taxon>
    </lineage>
</organism>
<name>Q67JQ6_SYMTH</name>
<feature type="compositionally biased region" description="Basic and acidic residues" evidence="1">
    <location>
        <begin position="59"/>
        <end position="79"/>
    </location>
</feature>
<feature type="region of interest" description="Disordered" evidence="1">
    <location>
        <begin position="59"/>
        <end position="105"/>
    </location>
</feature>
<evidence type="ECO:0000313" key="3">
    <source>
        <dbReference type="Proteomes" id="UP000000417"/>
    </source>
</evidence>
<proteinExistence type="predicted"/>
<dbReference type="EMBL" id="AP006840">
    <property type="protein sequence ID" value="BAD42094.1"/>
    <property type="molecule type" value="Genomic_DNA"/>
</dbReference>
<feature type="compositionally biased region" description="Basic and acidic residues" evidence="1">
    <location>
        <begin position="14"/>
        <end position="25"/>
    </location>
</feature>
<reference evidence="2 3" key="1">
    <citation type="journal article" date="2004" name="Nucleic Acids Res.">
        <title>Genome sequence of Symbiobacterium thermophilum, an uncultivable bacterium that depends on microbial commensalism.</title>
        <authorList>
            <person name="Ueda K."/>
            <person name="Yamashita A."/>
            <person name="Ishikawa J."/>
            <person name="Shimada M."/>
            <person name="Watsuji T."/>
            <person name="Morimura K."/>
            <person name="Ikeda H."/>
            <person name="Hattori M."/>
            <person name="Beppu T."/>
        </authorList>
    </citation>
    <scope>NUCLEOTIDE SEQUENCE [LARGE SCALE GENOMIC DNA]</scope>
    <source>
        <strain evidence="3">T / IAM 14863</strain>
    </source>
</reference>
<feature type="compositionally biased region" description="Basic residues" evidence="1">
    <location>
        <begin position="80"/>
        <end position="104"/>
    </location>
</feature>
<dbReference type="Proteomes" id="UP000000417">
    <property type="component" value="Chromosome"/>
</dbReference>
<protein>
    <submittedName>
        <fullName evidence="2">Conserved domain protein, histidine-and aspartate-rich</fullName>
    </submittedName>
</protein>
<dbReference type="AlphaFoldDB" id="Q67JQ6"/>
<evidence type="ECO:0000256" key="1">
    <source>
        <dbReference type="SAM" id="MobiDB-lite"/>
    </source>
</evidence>
<gene>
    <name evidence="2" type="ordered locus">STH3112</name>
</gene>
<dbReference type="HOGENOM" id="CLU_1577703_0_0_9"/>
<sequence>MSRAGCRSYAGGREGGERMSWRDDHDRRSGLCADLEDDRDCGCGGHGWNGRHDQDGGDRWDGDHGHGHHDHRGDHDHHGHHDHHHNHHGGHDGHHHRHRRRQRRLIPIGSVTVDCTPVTFRTPGQAINVVSCPVSWIIPGTRCIATIHTPPVQTPVLPIHRHRKACGCH</sequence>
<keyword evidence="3" id="KW-1185">Reference proteome</keyword>
<feature type="region of interest" description="Disordered" evidence="1">
    <location>
        <begin position="1"/>
        <end position="25"/>
    </location>
</feature>
<accession>Q67JQ6</accession>
<dbReference type="KEGG" id="sth:STH3112"/>